<dbReference type="AlphaFoldDB" id="T1KD93"/>
<evidence type="ECO:0000256" key="2">
    <source>
        <dbReference type="SAM" id="Phobius"/>
    </source>
</evidence>
<dbReference type="Pfam" id="PF14927">
    <property type="entry name" value="Neurensin"/>
    <property type="match status" value="1"/>
</dbReference>
<feature type="transmembrane region" description="Helical" evidence="2">
    <location>
        <begin position="118"/>
        <end position="137"/>
    </location>
</feature>
<feature type="compositionally biased region" description="Basic and acidic residues" evidence="1">
    <location>
        <begin position="167"/>
        <end position="179"/>
    </location>
</feature>
<dbReference type="HOGENOM" id="CLU_1157332_0_0_1"/>
<sequence>MGENTDTVNIQDNSKPSFFGVRSYIHHFYEPVTDGFKSDSDESDESRYLIAPKKHRRAPKIWKFAFWFGFILLITGSFILIIAYGYPRKQVVIAREDEMRIIDPVAADFNKKLELGKIVGLAVFCCGGSLLALTLLLPSLVGVSCLDEEDDDDATPFKVTVSEVVHAGDPKSDSNDLDSRIPATEKVTSVQPSREEAESVVTESGLTQMKG</sequence>
<dbReference type="eggNOG" id="ENOG502QRNK">
    <property type="taxonomic scope" value="Eukaryota"/>
</dbReference>
<protein>
    <submittedName>
        <fullName evidence="3">Uncharacterized protein</fullName>
    </submittedName>
</protein>
<keyword evidence="2" id="KW-1133">Transmembrane helix</keyword>
<evidence type="ECO:0000313" key="4">
    <source>
        <dbReference type="Proteomes" id="UP000015104"/>
    </source>
</evidence>
<dbReference type="EnsemblMetazoa" id="tetur09g02110.1">
    <property type="protein sequence ID" value="tetur09g02110.1"/>
    <property type="gene ID" value="tetur09g02110"/>
</dbReference>
<evidence type="ECO:0000313" key="3">
    <source>
        <dbReference type="EnsemblMetazoa" id="tetur09g02110.1"/>
    </source>
</evidence>
<dbReference type="PANTHER" id="PTHR14796">
    <property type="entry name" value="NEURENSIN 1-RELATED"/>
    <property type="match status" value="1"/>
</dbReference>
<evidence type="ECO:0000256" key="1">
    <source>
        <dbReference type="SAM" id="MobiDB-lite"/>
    </source>
</evidence>
<feature type="transmembrane region" description="Helical" evidence="2">
    <location>
        <begin position="64"/>
        <end position="86"/>
    </location>
</feature>
<gene>
    <name evidence="3" type="primary">107363261</name>
</gene>
<dbReference type="OrthoDB" id="5979667at2759"/>
<keyword evidence="2" id="KW-0812">Transmembrane</keyword>
<dbReference type="GO" id="GO:0043005">
    <property type="term" value="C:neuron projection"/>
    <property type="evidence" value="ECO:0007669"/>
    <property type="project" value="TreeGrafter"/>
</dbReference>
<dbReference type="EMBL" id="CAEY01002011">
    <property type="status" value="NOT_ANNOTATED_CDS"/>
    <property type="molecule type" value="Genomic_DNA"/>
</dbReference>
<dbReference type="STRING" id="32264.T1KD93"/>
<name>T1KD93_TETUR</name>
<dbReference type="GO" id="GO:0043025">
    <property type="term" value="C:neuronal cell body"/>
    <property type="evidence" value="ECO:0007669"/>
    <property type="project" value="TreeGrafter"/>
</dbReference>
<proteinExistence type="predicted"/>
<dbReference type="KEGG" id="tut:107363261"/>
<dbReference type="InterPro" id="IPR024883">
    <property type="entry name" value="Neurensin"/>
</dbReference>
<reference evidence="3" key="2">
    <citation type="submission" date="2015-06" db="UniProtKB">
        <authorList>
            <consortium name="EnsemblMetazoa"/>
        </authorList>
    </citation>
    <scope>IDENTIFICATION</scope>
</reference>
<feature type="compositionally biased region" description="Polar residues" evidence="1">
    <location>
        <begin position="201"/>
        <end position="211"/>
    </location>
</feature>
<keyword evidence="2" id="KW-0472">Membrane</keyword>
<dbReference type="Proteomes" id="UP000015104">
    <property type="component" value="Unassembled WGS sequence"/>
</dbReference>
<dbReference type="OMA" id="ASIWEHE"/>
<dbReference type="PANTHER" id="PTHR14796:SF3">
    <property type="entry name" value="NEURENSIN 1-LIKE-RELATED"/>
    <property type="match status" value="1"/>
</dbReference>
<feature type="region of interest" description="Disordered" evidence="1">
    <location>
        <begin position="167"/>
        <end position="211"/>
    </location>
</feature>
<organism evidence="3 4">
    <name type="scientific">Tetranychus urticae</name>
    <name type="common">Two-spotted spider mite</name>
    <dbReference type="NCBI Taxonomy" id="32264"/>
    <lineage>
        <taxon>Eukaryota</taxon>
        <taxon>Metazoa</taxon>
        <taxon>Ecdysozoa</taxon>
        <taxon>Arthropoda</taxon>
        <taxon>Chelicerata</taxon>
        <taxon>Arachnida</taxon>
        <taxon>Acari</taxon>
        <taxon>Acariformes</taxon>
        <taxon>Trombidiformes</taxon>
        <taxon>Prostigmata</taxon>
        <taxon>Eleutherengona</taxon>
        <taxon>Raphignathae</taxon>
        <taxon>Tetranychoidea</taxon>
        <taxon>Tetranychidae</taxon>
        <taxon>Tetranychus</taxon>
    </lineage>
</organism>
<keyword evidence="4" id="KW-1185">Reference proteome</keyword>
<dbReference type="GO" id="GO:0007399">
    <property type="term" value="P:nervous system development"/>
    <property type="evidence" value="ECO:0007669"/>
    <property type="project" value="TreeGrafter"/>
</dbReference>
<dbReference type="GO" id="GO:0030133">
    <property type="term" value="C:transport vesicle"/>
    <property type="evidence" value="ECO:0007669"/>
    <property type="project" value="InterPro"/>
</dbReference>
<accession>T1KD93</accession>
<reference evidence="4" key="1">
    <citation type="submission" date="2011-08" db="EMBL/GenBank/DDBJ databases">
        <authorList>
            <person name="Rombauts S."/>
        </authorList>
    </citation>
    <scope>NUCLEOTIDE SEQUENCE</scope>
    <source>
        <strain evidence="4">London</strain>
    </source>
</reference>